<protein>
    <submittedName>
        <fullName evidence="2">Uncharacterized protein YbaP (TraB family)</fullName>
    </submittedName>
</protein>
<dbReference type="InterPro" id="IPR002816">
    <property type="entry name" value="TraB/PrgY/GumN_fam"/>
</dbReference>
<dbReference type="InterPro" id="IPR047111">
    <property type="entry name" value="YbaP-like"/>
</dbReference>
<feature type="chain" id="PRO_5047104560" evidence="1">
    <location>
        <begin position="25"/>
        <end position="291"/>
    </location>
</feature>
<comment type="caution">
    <text evidence="2">The sequence shown here is derived from an EMBL/GenBank/DDBJ whole genome shotgun (WGS) entry which is preliminary data.</text>
</comment>
<organism evidence="2 3">
    <name type="scientific">Rhodanobacter soli</name>
    <dbReference type="NCBI Taxonomy" id="590609"/>
    <lineage>
        <taxon>Bacteria</taxon>
        <taxon>Pseudomonadati</taxon>
        <taxon>Pseudomonadota</taxon>
        <taxon>Gammaproteobacteria</taxon>
        <taxon>Lysobacterales</taxon>
        <taxon>Rhodanobacteraceae</taxon>
        <taxon>Rhodanobacter</taxon>
    </lineage>
</organism>
<accession>A0ABV2PXQ0</accession>
<sequence>MKPSIALRLLACLALLLACAPALAKPALWVVKDADTTIYLFGTVHLMPSDASWHDPTLDRAMADSQTLYIELTDDDPANMAALVLRYGMDATHPLSSQLSQSEAHRLSLLANKVGVPGGMQTLNVMRPWLAALTLAVTPLLKAGLDPEHGVDKQLKAQMAGAGKQVLGLETAEQQIRFLADMPRAIELALLRSTMRDADKGAFQLTELIDAWKAGDVDTIARIGNDDMRLREPKLYQLLLVQRNQVWATKIAAMLQQPGTVFIAVGAAHLAGPDSVQARLELLGVPVERLP</sequence>
<name>A0ABV2PXQ0_9GAMM</name>
<dbReference type="PANTHER" id="PTHR40590">
    <property type="entry name" value="CYTOPLASMIC PROTEIN-RELATED"/>
    <property type="match status" value="1"/>
</dbReference>
<dbReference type="Pfam" id="PF01963">
    <property type="entry name" value="TraB_PrgY_gumN"/>
    <property type="match status" value="1"/>
</dbReference>
<proteinExistence type="predicted"/>
<gene>
    <name evidence="2" type="ORF">ABIE04_002181</name>
</gene>
<evidence type="ECO:0000256" key="1">
    <source>
        <dbReference type="SAM" id="SignalP"/>
    </source>
</evidence>
<dbReference type="EMBL" id="JBEPSD010000002">
    <property type="protein sequence ID" value="MET4569820.1"/>
    <property type="molecule type" value="Genomic_DNA"/>
</dbReference>
<keyword evidence="3" id="KW-1185">Reference proteome</keyword>
<dbReference type="RefSeq" id="WP_354549939.1">
    <property type="nucleotide sequence ID" value="NZ_JBEPSD010000002.1"/>
</dbReference>
<dbReference type="PROSITE" id="PS51257">
    <property type="entry name" value="PROKAR_LIPOPROTEIN"/>
    <property type="match status" value="1"/>
</dbReference>
<reference evidence="2 3" key="1">
    <citation type="submission" date="2024-06" db="EMBL/GenBank/DDBJ databases">
        <title>Sorghum-associated microbial communities from plants grown in Nebraska, USA.</title>
        <authorList>
            <person name="Schachtman D."/>
        </authorList>
    </citation>
    <scope>NUCLEOTIDE SEQUENCE [LARGE SCALE GENOMIC DNA]</scope>
    <source>
        <strain evidence="2 3">1757</strain>
    </source>
</reference>
<dbReference type="CDD" id="cd14789">
    <property type="entry name" value="Tiki"/>
    <property type="match status" value="1"/>
</dbReference>
<dbReference type="PANTHER" id="PTHR40590:SF1">
    <property type="entry name" value="CYTOPLASMIC PROTEIN"/>
    <property type="match status" value="1"/>
</dbReference>
<evidence type="ECO:0000313" key="2">
    <source>
        <dbReference type="EMBL" id="MET4569820.1"/>
    </source>
</evidence>
<keyword evidence="1" id="KW-0732">Signal</keyword>
<evidence type="ECO:0000313" key="3">
    <source>
        <dbReference type="Proteomes" id="UP001549251"/>
    </source>
</evidence>
<feature type="signal peptide" evidence="1">
    <location>
        <begin position="1"/>
        <end position="24"/>
    </location>
</feature>
<dbReference type="Proteomes" id="UP001549251">
    <property type="component" value="Unassembled WGS sequence"/>
</dbReference>